<comment type="caution">
    <text evidence="1">The sequence shown here is derived from an EMBL/GenBank/DDBJ whole genome shotgun (WGS) entry which is preliminary data.</text>
</comment>
<organism evidence="1 2">
    <name type="scientific">Mucor flavus</name>
    <dbReference type="NCBI Taxonomy" id="439312"/>
    <lineage>
        <taxon>Eukaryota</taxon>
        <taxon>Fungi</taxon>
        <taxon>Fungi incertae sedis</taxon>
        <taxon>Mucoromycota</taxon>
        <taxon>Mucoromycotina</taxon>
        <taxon>Mucoromycetes</taxon>
        <taxon>Mucorales</taxon>
        <taxon>Mucorineae</taxon>
        <taxon>Mucoraceae</taxon>
        <taxon>Mucor</taxon>
    </lineage>
</organism>
<sequence>MVVAFFWDKSKHSFIVTNAKYQSIHIQFYEPEKNPNRVIYFNETIPDFDAAATDRWLDFELTNSFKSDVVNQVLTIYSDSYVSIQFQIVHTDKLDLNYVWNYFGIFPKYIKTSELSITHTDVMSHDIYITRPRTTPTLLGEIQLSLASFRASVRTLQKQDKKEEMEIYLHIPDIESVPFVTPVHQRFSSIYKLNSQKLIEKHPDEQERFEEELLDEKFDSNSDIIPMQGYTLTGNLGDIETRLSQLEGRNQILELVLKTYYIDDKVFRELYSPPSVGKVHKMEHVDSGNFF</sequence>
<name>A0ABP9Z4S9_9FUNG</name>
<dbReference type="EMBL" id="BAABUK010000019">
    <property type="protein sequence ID" value="GAA5814114.1"/>
    <property type="molecule type" value="Genomic_DNA"/>
</dbReference>
<evidence type="ECO:0000313" key="1">
    <source>
        <dbReference type="EMBL" id="GAA5814114.1"/>
    </source>
</evidence>
<accession>A0ABP9Z4S9</accession>
<keyword evidence="2" id="KW-1185">Reference proteome</keyword>
<gene>
    <name evidence="1" type="ORF">MFLAVUS_007604</name>
</gene>
<reference evidence="1 2" key="1">
    <citation type="submission" date="2024-04" db="EMBL/GenBank/DDBJ databases">
        <title>genome sequences of Mucor flavus KT1a and Helicostylum pulchrum KT1b strains isolated from the surface of a dry-aged beef.</title>
        <authorList>
            <person name="Toyotome T."/>
            <person name="Hosono M."/>
            <person name="Torimaru M."/>
            <person name="Fukuda K."/>
            <person name="Mikami N."/>
        </authorList>
    </citation>
    <scope>NUCLEOTIDE SEQUENCE [LARGE SCALE GENOMIC DNA]</scope>
    <source>
        <strain evidence="1 2">KT1a</strain>
    </source>
</reference>
<protein>
    <submittedName>
        <fullName evidence="1">Uncharacterized protein</fullName>
    </submittedName>
</protein>
<dbReference type="Proteomes" id="UP001473302">
    <property type="component" value="Unassembled WGS sequence"/>
</dbReference>
<evidence type="ECO:0000313" key="2">
    <source>
        <dbReference type="Proteomes" id="UP001473302"/>
    </source>
</evidence>
<proteinExistence type="predicted"/>